<dbReference type="NCBIfam" id="NF003767">
    <property type="entry name" value="PRK05363.1"/>
    <property type="match status" value="1"/>
</dbReference>
<dbReference type="PROSITE" id="PS51318">
    <property type="entry name" value="TAT"/>
    <property type="match status" value="1"/>
</dbReference>
<keyword evidence="1 5" id="KW-0500">Molybdenum</keyword>
<evidence type="ECO:0000259" key="7">
    <source>
        <dbReference type="Pfam" id="PF00174"/>
    </source>
</evidence>
<protein>
    <recommendedName>
        <fullName evidence="5">Protein-methionine-sulfoxide reductase catalytic subunit MsrP</fullName>
        <ecNumber evidence="5">1.8.5.-</ecNumber>
    </recommendedName>
</protein>
<feature type="binding site" evidence="5">
    <location>
        <position position="73"/>
    </location>
    <ligand>
        <name>Mo-molybdopterin</name>
        <dbReference type="ChEBI" id="CHEBI:71302"/>
    </ligand>
</feature>
<comment type="catalytic activity">
    <reaction evidence="5">
        <text>L-methionyl-[protein] + a quinone + H2O = L-methionyl-(R)-S-oxide-[protein] + a quinol</text>
        <dbReference type="Rhea" id="RHEA:51296"/>
        <dbReference type="Rhea" id="RHEA-COMP:12313"/>
        <dbReference type="Rhea" id="RHEA-COMP:12314"/>
        <dbReference type="ChEBI" id="CHEBI:15377"/>
        <dbReference type="ChEBI" id="CHEBI:16044"/>
        <dbReference type="ChEBI" id="CHEBI:24646"/>
        <dbReference type="ChEBI" id="CHEBI:45764"/>
        <dbReference type="ChEBI" id="CHEBI:132124"/>
    </reaction>
</comment>
<comment type="similarity">
    <text evidence="5">Belongs to the MsrP family.</text>
</comment>
<feature type="chain" id="PRO_5047019197" description="Protein-methionine-sulfoxide reductase catalytic subunit MsrP" evidence="6">
    <location>
        <begin position="47"/>
        <end position="317"/>
    </location>
</feature>
<comment type="catalytic activity">
    <reaction evidence="5">
        <text>L-methionyl-[protein] + a quinone + H2O = L-methionyl-(S)-S-oxide-[protein] + a quinol</text>
        <dbReference type="Rhea" id="RHEA:51292"/>
        <dbReference type="Rhea" id="RHEA-COMP:12313"/>
        <dbReference type="Rhea" id="RHEA-COMP:12315"/>
        <dbReference type="ChEBI" id="CHEBI:15377"/>
        <dbReference type="ChEBI" id="CHEBI:16044"/>
        <dbReference type="ChEBI" id="CHEBI:24646"/>
        <dbReference type="ChEBI" id="CHEBI:44120"/>
        <dbReference type="ChEBI" id="CHEBI:132124"/>
    </reaction>
</comment>
<feature type="binding site" evidence="5">
    <location>
        <begin position="232"/>
        <end position="234"/>
    </location>
    <ligand>
        <name>Mo-molybdopterin</name>
        <dbReference type="ChEBI" id="CHEBI:71302"/>
    </ligand>
</feature>
<dbReference type="GO" id="GO:0016491">
    <property type="term" value="F:oxidoreductase activity"/>
    <property type="evidence" value="ECO:0007669"/>
    <property type="project" value="UniProtKB-KW"/>
</dbReference>
<reference evidence="8 9" key="1">
    <citation type="submission" date="2022-11" db="EMBL/GenBank/DDBJ databases">
        <title>Genome sequencing of Acetobacter type strain.</title>
        <authorList>
            <person name="Heo J."/>
            <person name="Lee D."/>
            <person name="Han B.-H."/>
            <person name="Hong S.-B."/>
            <person name="Kwon S.-W."/>
        </authorList>
    </citation>
    <scope>NUCLEOTIDE SEQUENCE [LARGE SCALE GENOMIC DNA]</scope>
    <source>
        <strain evidence="8 9">KACC 21253</strain>
    </source>
</reference>
<dbReference type="EMBL" id="JAPIUZ010000001">
    <property type="protein sequence ID" value="MCX2562492.1"/>
    <property type="molecule type" value="Genomic_DNA"/>
</dbReference>
<dbReference type="Gene3D" id="3.90.420.10">
    <property type="entry name" value="Oxidoreductase, molybdopterin-binding domain"/>
    <property type="match status" value="1"/>
</dbReference>
<feature type="binding site" evidence="5">
    <location>
        <position position="221"/>
    </location>
    <ligand>
        <name>Mo-molybdopterin</name>
        <dbReference type="ChEBI" id="CHEBI:71302"/>
    </ligand>
</feature>
<evidence type="ECO:0000313" key="9">
    <source>
        <dbReference type="Proteomes" id="UP001301152"/>
    </source>
</evidence>
<proteinExistence type="inferred from homology"/>
<dbReference type="InterPro" id="IPR022867">
    <property type="entry name" value="MsrP"/>
</dbReference>
<organism evidence="8 9">
    <name type="scientific">Acetobacter thailandicus</name>
    <dbReference type="NCBI Taxonomy" id="1502842"/>
    <lineage>
        <taxon>Bacteria</taxon>
        <taxon>Pseudomonadati</taxon>
        <taxon>Pseudomonadota</taxon>
        <taxon>Alphaproteobacteria</taxon>
        <taxon>Acetobacterales</taxon>
        <taxon>Acetobacteraceae</taxon>
        <taxon>Acetobacter</taxon>
    </lineage>
</organism>
<accession>A0ABT3QB25</accession>
<feature type="signal peptide" evidence="6">
    <location>
        <begin position="1"/>
        <end position="46"/>
    </location>
</feature>
<dbReference type="PANTHER" id="PTHR43032">
    <property type="entry name" value="PROTEIN-METHIONINE-SULFOXIDE REDUCTASE"/>
    <property type="match status" value="1"/>
</dbReference>
<feature type="binding site" evidence="5">
    <location>
        <position position="166"/>
    </location>
    <ligand>
        <name>Mo-molybdopterin</name>
        <dbReference type="ChEBI" id="CHEBI:71302"/>
    </ligand>
</feature>
<sequence>MTVYRYPRPAPSEITPRHLFLSRRKMIASAAMGVVAAGVSPYSALAAEAGQIDGRGWPAPDKPTSLNDITHYNNFYEFGTDKSDPEALSGDFVSRPWRVQVDGLVDHPKVWDIDELIRQFGQQDRLYRMRCVEAWSMVIPWNGFELGALLRAVSPKSEARYVAFTSVVRPEQMPGQRGGAFSLTWPYTEGLRLDEAMHPLTILATGVYGQTMPAQNGAPVRLVVPWKYGFKGIKSITRITLTDRQPPASWNVMAPNEYGFYANVNPAVDHPRWSQASEQIIGQGSLFYTARKPTQLFNGYAEQVSGLYKGMDLNKDF</sequence>
<dbReference type="Proteomes" id="UP001301152">
    <property type="component" value="Unassembled WGS sequence"/>
</dbReference>
<keyword evidence="3 5" id="KW-0732">Signal</keyword>
<dbReference type="Pfam" id="PF00174">
    <property type="entry name" value="Oxidored_molyb"/>
    <property type="match status" value="1"/>
</dbReference>
<name>A0ABT3QB25_9PROT</name>
<evidence type="ECO:0000256" key="1">
    <source>
        <dbReference type="ARBA" id="ARBA00022505"/>
    </source>
</evidence>
<comment type="PTM">
    <text evidence="5">Predicted to be exported by the Tat system. The position of the signal peptide cleavage has not been experimentally proven.</text>
</comment>
<feature type="binding site" evidence="5">
    <location>
        <position position="131"/>
    </location>
    <ligand>
        <name>Mo-molybdopterin</name>
        <dbReference type="ChEBI" id="CHEBI:71302"/>
    </ligand>
    <ligandPart>
        <name>Mo</name>
        <dbReference type="ChEBI" id="CHEBI:28685"/>
    </ligandPart>
</feature>
<dbReference type="InterPro" id="IPR006311">
    <property type="entry name" value="TAT_signal"/>
</dbReference>
<dbReference type="InterPro" id="IPR036374">
    <property type="entry name" value="OxRdtase_Mopterin-bd_sf"/>
</dbReference>
<keyword evidence="4 5" id="KW-0560">Oxidoreductase</keyword>
<keyword evidence="2 5" id="KW-0479">Metal-binding</keyword>
<dbReference type="InterPro" id="IPR000572">
    <property type="entry name" value="OxRdtase_Mopterin-bd_dom"/>
</dbReference>
<comment type="cofactor">
    <cofactor evidence="5">
        <name>Mo-molybdopterin</name>
        <dbReference type="ChEBI" id="CHEBI:71302"/>
    </cofactor>
    <text evidence="5">Binds 1 Mo-molybdopterin (Mo-MPT) cofactor per subunit.</text>
</comment>
<feature type="binding site" evidence="5">
    <location>
        <begin position="76"/>
        <end position="77"/>
    </location>
    <ligand>
        <name>Mo-molybdopterin</name>
        <dbReference type="ChEBI" id="CHEBI:71302"/>
    </ligand>
</feature>
<dbReference type="EC" id="1.8.5.-" evidence="5"/>
<feature type="binding site" evidence="5">
    <location>
        <position position="216"/>
    </location>
    <ligand>
        <name>Mo-molybdopterin</name>
        <dbReference type="ChEBI" id="CHEBI:71302"/>
    </ligand>
</feature>
<evidence type="ECO:0000256" key="5">
    <source>
        <dbReference type="HAMAP-Rule" id="MF_01206"/>
    </source>
</evidence>
<feature type="domain" description="Oxidoreductase molybdopterin-binding" evidence="7">
    <location>
        <begin position="96"/>
        <end position="250"/>
    </location>
</feature>
<dbReference type="SUPFAM" id="SSF56524">
    <property type="entry name" value="Oxidoreductase molybdopterin-binding domain"/>
    <property type="match status" value="1"/>
</dbReference>
<evidence type="ECO:0000256" key="4">
    <source>
        <dbReference type="ARBA" id="ARBA00023002"/>
    </source>
</evidence>
<dbReference type="PANTHER" id="PTHR43032:SF3">
    <property type="entry name" value="PROTEIN-METHIONINE-SULFOXIDE REDUCTASE CATALYTIC SUBUNIT MSRP"/>
    <property type="match status" value="1"/>
</dbReference>
<gene>
    <name evidence="5 8" type="primary">msrP</name>
    <name evidence="8" type="ORF">OQ497_00700</name>
</gene>
<evidence type="ECO:0000313" key="8">
    <source>
        <dbReference type="EMBL" id="MCX2562492.1"/>
    </source>
</evidence>
<evidence type="ECO:0000256" key="6">
    <source>
        <dbReference type="SAM" id="SignalP"/>
    </source>
</evidence>
<comment type="caution">
    <text evidence="8">The sequence shown here is derived from an EMBL/GenBank/DDBJ whole genome shotgun (WGS) entry which is preliminary data.</text>
</comment>
<dbReference type="RefSeq" id="WP_173559347.1">
    <property type="nucleotide sequence ID" value="NZ_JAPIUZ010000001.1"/>
</dbReference>
<evidence type="ECO:0000256" key="3">
    <source>
        <dbReference type="ARBA" id="ARBA00022729"/>
    </source>
</evidence>
<evidence type="ECO:0000256" key="2">
    <source>
        <dbReference type="ARBA" id="ARBA00022723"/>
    </source>
</evidence>
<comment type="subunit">
    <text evidence="5">Heterodimer of a catalytic subunit (MsrP) and a heme-binding subunit (MsrQ).</text>
</comment>
<dbReference type="HAMAP" id="MF_01206">
    <property type="entry name" value="MsrP"/>
    <property type="match status" value="1"/>
</dbReference>
<keyword evidence="9" id="KW-1185">Reference proteome</keyword>
<comment type="function">
    <text evidence="5">Part of the MsrPQ system that repairs oxidized periplasmic proteins containing methionine sulfoxide residues (Met-O), using respiratory chain electrons. Thus protects these proteins from oxidative-stress damage caused by reactive species of oxygen and chlorine generated by the host defense mechanisms. MsrPQ is essential for the maintenance of envelope integrity under bleach stress, rescuing a wide series of structurally unrelated periplasmic proteins from methionine oxidation. The catalytic subunit MsrP is non-stereospecific, being able to reduce both (R-) and (S-) diastereoisomers of methionine sulfoxide.</text>
</comment>